<evidence type="ECO:0000256" key="4">
    <source>
        <dbReference type="ARBA" id="ARBA00022603"/>
    </source>
</evidence>
<dbReference type="PANTHER" id="PTHR10920:SF13">
    <property type="entry name" value="PRE-RRNA 2'-O-RIBOSE RNA METHYLTRANSFERASE FTSJ3"/>
    <property type="match status" value="1"/>
</dbReference>
<keyword evidence="3 8" id="KW-0698">rRNA processing</keyword>
<feature type="coiled-coil region" evidence="8">
    <location>
        <begin position="350"/>
        <end position="385"/>
    </location>
</feature>
<dbReference type="Pfam" id="PF11861">
    <property type="entry name" value="DUF3381"/>
    <property type="match status" value="1"/>
</dbReference>
<feature type="region of interest" description="Disordered" evidence="9">
    <location>
        <begin position="576"/>
        <end position="640"/>
    </location>
</feature>
<feature type="region of interest" description="Disordered" evidence="9">
    <location>
        <begin position="417"/>
        <end position="527"/>
    </location>
</feature>
<keyword evidence="5 8" id="KW-0808">Transferase</keyword>
<evidence type="ECO:0000259" key="12">
    <source>
        <dbReference type="Pfam" id="PF11861"/>
    </source>
</evidence>
<evidence type="ECO:0000256" key="2">
    <source>
        <dbReference type="ARBA" id="ARBA00022517"/>
    </source>
</evidence>
<dbReference type="InterPro" id="IPR015507">
    <property type="entry name" value="rRNA-MeTfrase_E"/>
</dbReference>
<dbReference type="InterPro" id="IPR050082">
    <property type="entry name" value="RNA_methyltr_RlmE"/>
</dbReference>
<dbReference type="InterPro" id="IPR029063">
    <property type="entry name" value="SAM-dependent_MTases_sf"/>
</dbReference>
<feature type="compositionally biased region" description="Gly residues" evidence="9">
    <location>
        <begin position="883"/>
        <end position="893"/>
    </location>
</feature>
<dbReference type="HAMAP" id="MF_03163">
    <property type="entry name" value="RNA_methyltr_E_SPB1"/>
    <property type="match status" value="1"/>
</dbReference>
<feature type="coiled-coil region" evidence="8">
    <location>
        <begin position="742"/>
        <end position="769"/>
    </location>
</feature>
<dbReference type="InterPro" id="IPR012920">
    <property type="entry name" value="rRNA_MeTfrase_SPB1-like_C"/>
</dbReference>
<feature type="compositionally biased region" description="Basic and acidic residues" evidence="9">
    <location>
        <begin position="816"/>
        <end position="834"/>
    </location>
</feature>
<dbReference type="HAMAP" id="MF_01547">
    <property type="entry name" value="RNA_methyltr_E"/>
    <property type="match status" value="1"/>
</dbReference>
<feature type="binding site" evidence="8">
    <location>
        <position position="58"/>
    </location>
    <ligand>
        <name>S-adenosyl-L-methionine</name>
        <dbReference type="ChEBI" id="CHEBI:59789"/>
    </ligand>
</feature>
<dbReference type="InterPro" id="IPR028589">
    <property type="entry name" value="SPB1-like"/>
</dbReference>
<feature type="compositionally biased region" description="Basic residues" evidence="9">
    <location>
        <begin position="624"/>
        <end position="633"/>
    </location>
</feature>
<evidence type="ECO:0000256" key="3">
    <source>
        <dbReference type="ARBA" id="ARBA00022552"/>
    </source>
</evidence>
<evidence type="ECO:0000256" key="7">
    <source>
        <dbReference type="ARBA" id="ARBA00023242"/>
    </source>
</evidence>
<comment type="function">
    <text evidence="8">Probable methyltransferase involved in the maturation of rRNA and in the biogenesis of ribosomal subunits.</text>
</comment>
<reference evidence="13 14" key="1">
    <citation type="journal article" date="2024" name="bioRxiv">
        <title>A reference genome for Trichogramma kaykai: A tiny desert-dwelling parasitoid wasp with competing sex-ratio distorters.</title>
        <authorList>
            <person name="Culotta J."/>
            <person name="Lindsey A.R."/>
        </authorList>
    </citation>
    <scope>NUCLEOTIDE SEQUENCE [LARGE SCALE GENOMIC DNA]</scope>
    <source>
        <strain evidence="13 14">KSX58</strain>
    </source>
</reference>
<dbReference type="Gene3D" id="3.40.50.150">
    <property type="entry name" value="Vaccinia Virus protein VP39"/>
    <property type="match status" value="1"/>
</dbReference>
<feature type="domain" description="DUF3381" evidence="12">
    <location>
        <begin position="235"/>
        <end position="384"/>
    </location>
</feature>
<comment type="subcellular location">
    <subcellularLocation>
        <location evidence="1 8">Nucleus</location>
        <location evidence="1 8">Nucleolus</location>
    </subcellularLocation>
</comment>
<evidence type="ECO:0000313" key="14">
    <source>
        <dbReference type="Proteomes" id="UP001627154"/>
    </source>
</evidence>
<feature type="compositionally biased region" description="Acidic residues" evidence="9">
    <location>
        <begin position="465"/>
        <end position="519"/>
    </location>
</feature>
<dbReference type="InterPro" id="IPR024576">
    <property type="entry name" value="rRNA_MeTfrase_Spb1_DUF3381"/>
</dbReference>
<feature type="domain" description="Ribosomal RNA methyltransferase SPB1-like C-terminal" evidence="11">
    <location>
        <begin position="627"/>
        <end position="832"/>
    </location>
</feature>
<feature type="compositionally biased region" description="Basic and acidic residues" evidence="9">
    <location>
        <begin position="853"/>
        <end position="865"/>
    </location>
</feature>
<dbReference type="Pfam" id="PF07780">
    <property type="entry name" value="Spb1_C"/>
    <property type="match status" value="1"/>
</dbReference>
<keyword evidence="14" id="KW-1185">Reference proteome</keyword>
<feature type="region of interest" description="Disordered" evidence="9">
    <location>
        <begin position="776"/>
        <end position="893"/>
    </location>
</feature>
<dbReference type="EC" id="2.1.1.-" evidence="8"/>
<dbReference type="AlphaFoldDB" id="A0ABD2XAA6"/>
<keyword evidence="2 8" id="KW-0690">Ribosome biogenesis</keyword>
<dbReference type="PANTHER" id="PTHR10920">
    <property type="entry name" value="RIBOSOMAL RNA METHYLTRANSFERASE"/>
    <property type="match status" value="1"/>
</dbReference>
<dbReference type="Proteomes" id="UP001627154">
    <property type="component" value="Unassembled WGS sequence"/>
</dbReference>
<feature type="binding site" evidence="8">
    <location>
        <position position="117"/>
    </location>
    <ligand>
        <name>S-adenosyl-L-methionine</name>
        <dbReference type="ChEBI" id="CHEBI:59789"/>
    </ligand>
</feature>
<feature type="binding site" evidence="8">
    <location>
        <position position="92"/>
    </location>
    <ligand>
        <name>S-adenosyl-L-methionine</name>
        <dbReference type="ChEBI" id="CHEBI:59789"/>
    </ligand>
</feature>
<keyword evidence="8" id="KW-0175">Coiled coil</keyword>
<proteinExistence type="inferred from homology"/>
<keyword evidence="4 8" id="KW-0489">Methyltransferase</keyword>
<evidence type="ECO:0000256" key="6">
    <source>
        <dbReference type="ARBA" id="ARBA00022691"/>
    </source>
</evidence>
<feature type="compositionally biased region" description="Basic residues" evidence="9">
    <location>
        <begin position="794"/>
        <end position="808"/>
    </location>
</feature>
<accession>A0ABD2XAA6</accession>
<keyword evidence="7 8" id="KW-0539">Nucleus</keyword>
<comment type="similarity">
    <text evidence="8">Belongs to the class I-like SAM-binding methyltransferase superfamily. RNA methyltransferase RlmE family. SPB1 subfamily.</text>
</comment>
<evidence type="ECO:0000256" key="9">
    <source>
        <dbReference type="SAM" id="MobiDB-lite"/>
    </source>
</evidence>
<gene>
    <name evidence="13" type="ORF">TKK_004827</name>
</gene>
<dbReference type="SUPFAM" id="SSF53335">
    <property type="entry name" value="S-adenosyl-L-methionine-dependent methyltransferases"/>
    <property type="match status" value="1"/>
</dbReference>
<feature type="binding site" evidence="8">
    <location>
        <position position="56"/>
    </location>
    <ligand>
        <name>S-adenosyl-L-methionine</name>
        <dbReference type="ChEBI" id="CHEBI:59789"/>
    </ligand>
</feature>
<evidence type="ECO:0000256" key="5">
    <source>
        <dbReference type="ARBA" id="ARBA00022679"/>
    </source>
</evidence>
<evidence type="ECO:0000256" key="8">
    <source>
        <dbReference type="HAMAP-Rule" id="MF_03163"/>
    </source>
</evidence>
<evidence type="ECO:0000256" key="1">
    <source>
        <dbReference type="ARBA" id="ARBA00004604"/>
    </source>
</evidence>
<dbReference type="GO" id="GO:0005730">
    <property type="term" value="C:nucleolus"/>
    <property type="evidence" value="ECO:0007669"/>
    <property type="project" value="UniProtKB-SubCell"/>
</dbReference>
<feature type="binding site" evidence="8">
    <location>
        <position position="76"/>
    </location>
    <ligand>
        <name>S-adenosyl-L-methionine</name>
        <dbReference type="ChEBI" id="CHEBI:59789"/>
    </ligand>
</feature>
<evidence type="ECO:0000259" key="10">
    <source>
        <dbReference type="Pfam" id="PF01728"/>
    </source>
</evidence>
<feature type="domain" description="Ribosomal RNA methyltransferase FtsJ" evidence="10">
    <location>
        <begin position="24"/>
        <end position="200"/>
    </location>
</feature>
<protein>
    <recommendedName>
        <fullName evidence="8">Putative rRNA methyltransferase</fullName>
        <ecNumber evidence="8">2.1.1.-</ecNumber>
    </recommendedName>
    <alternativeName>
        <fullName evidence="8">2'-O-ribose RNA methyltransferase SPB1 homolog</fullName>
    </alternativeName>
</protein>
<feature type="active site" description="Proton acceptor" evidence="8">
    <location>
        <position position="157"/>
    </location>
</feature>
<name>A0ABD2XAA6_9HYME</name>
<keyword evidence="6 8" id="KW-0949">S-adenosyl-L-methionine</keyword>
<organism evidence="13 14">
    <name type="scientific">Trichogramma kaykai</name>
    <dbReference type="NCBI Taxonomy" id="54128"/>
    <lineage>
        <taxon>Eukaryota</taxon>
        <taxon>Metazoa</taxon>
        <taxon>Ecdysozoa</taxon>
        <taxon>Arthropoda</taxon>
        <taxon>Hexapoda</taxon>
        <taxon>Insecta</taxon>
        <taxon>Pterygota</taxon>
        <taxon>Neoptera</taxon>
        <taxon>Endopterygota</taxon>
        <taxon>Hymenoptera</taxon>
        <taxon>Apocrita</taxon>
        <taxon>Proctotrupomorpha</taxon>
        <taxon>Chalcidoidea</taxon>
        <taxon>Trichogrammatidae</taxon>
        <taxon>Trichogramma</taxon>
    </lineage>
</organism>
<dbReference type="GO" id="GO:0008649">
    <property type="term" value="F:rRNA methyltransferase activity"/>
    <property type="evidence" value="ECO:0007669"/>
    <property type="project" value="UniProtKB-UniRule"/>
</dbReference>
<evidence type="ECO:0000313" key="13">
    <source>
        <dbReference type="EMBL" id="KAL3402308.1"/>
    </source>
</evidence>
<comment type="caution">
    <text evidence="13">The sequence shown here is derived from an EMBL/GenBank/DDBJ whole genome shotgun (WGS) entry which is preliminary data.</text>
</comment>
<dbReference type="Pfam" id="PF01728">
    <property type="entry name" value="FtsJ"/>
    <property type="match status" value="1"/>
</dbReference>
<feature type="compositionally biased region" description="Basic and acidic residues" evidence="9">
    <location>
        <begin position="440"/>
        <end position="464"/>
    </location>
</feature>
<sequence length="893" mass="102111">MGKKAKIGKQRRDKYYHLAKETGYRSRAAFKLIQLERKFEFLKRAKVCIDLCAAPGGWMQVAHEHMPMSSIVVGVDLFPIKPVPGCISIVGDITVDKTRVEISRELKTWKADVVLNDGAPNVGQNWLHDAYQQSTLTLSALKLATSFLRKGGWFVTKVFRSKDYLALVHNFKQLFQKVHATKPSASRNESAEIFVVCQGYIGTPKVDPKLLDPKYVFADAEEDLRHKYNIYAPEKQKKAKAIGYEDGDYTQFHKVSVKDYIAGSSAAETLQYASQIDIDDERILNHPKTTTEIKECCKDIKVLGKKDLKNLMIWWKAMRAEFREKKVIAEPDTVEEIEPKTQEELEDEEDEQITQEIEKIKKEKAKELKKKKKKEREERVKLNKAMNLEMVHKGDPGIVMEADDMFSLEQIKSATQLAQVTDQAPDMLAVSDEESEDDEKVLPKYVKYEKDSGHLDSKGLFYKDDESDLEFDENDDDIDKEDNDDGFGTDTENDVKEEEDEEEEDIEMEVDDDEEEDNKEEEHPLITDLDYRDLSTKKLAKINMFFERDNFKDSSDEELVEDMDIDRMVDVYKKKGGKIIGDDEDSSQKNKKSGKSKYQSDDEVSDNDSDYNVNEEVGKDIKSSKNKAKNKKVGGKDGFEIVSKESAAKSQVKKRKLTPEDLAIGTMIAQGKKARRDITDAAWNRYAFNDDHLPDWFVEDEQKHMKKEIEIPEEILEDCKSRTKGINVRTSKKVMEAKARKKKRALMKMNSAKKRVENVMENVELSEREKARQVKNIYKKATQEPKKKVTYVVSKKHSAQKRVSRPRGVKGPYKVVDPRMKKDLRAAKNKEKTKGRGKRAPPPGRGRKNASGGRDKNSRNERRSQAETGGSHSKGTRVRGGKGKGGGKAPKRR</sequence>
<dbReference type="InterPro" id="IPR002877">
    <property type="entry name" value="RNA_MeTrfase_FtsJ_dom"/>
</dbReference>
<evidence type="ECO:0000259" key="11">
    <source>
        <dbReference type="Pfam" id="PF07780"/>
    </source>
</evidence>
<dbReference type="FunFam" id="3.40.50.150:FF:000004">
    <property type="entry name" value="AdoMet-dependent rRNA methyltransferase SPB1"/>
    <property type="match status" value="1"/>
</dbReference>
<comment type="catalytic activity">
    <reaction evidence="8">
        <text>a ribonucleotide in rRNA + S-adenosyl-L-methionine = a 2'-O-methylribonucleotide in rRNA + S-adenosyl-L-homocysteine + H(+)</text>
        <dbReference type="Rhea" id="RHEA:48628"/>
        <dbReference type="Rhea" id="RHEA-COMP:12164"/>
        <dbReference type="Rhea" id="RHEA-COMP:12165"/>
        <dbReference type="ChEBI" id="CHEBI:15378"/>
        <dbReference type="ChEBI" id="CHEBI:57856"/>
        <dbReference type="ChEBI" id="CHEBI:59789"/>
        <dbReference type="ChEBI" id="CHEBI:90675"/>
        <dbReference type="ChEBI" id="CHEBI:90676"/>
    </reaction>
</comment>
<dbReference type="EMBL" id="JBJJXI010000037">
    <property type="protein sequence ID" value="KAL3402308.1"/>
    <property type="molecule type" value="Genomic_DNA"/>
</dbReference>